<sequence length="602" mass="63691">MRDPDQFDAFYAETRQRLLLQTYALTGDLPAARSAVRDAFVAAWHHWHKVTRRGEPEAWVRPHAWQHAQRRHTARLWHRDRSLAPELRATLDALGELTSQQRKALLLHELAGLSGVDLARELGLPEASADRQRRLAAAQFAIHRDIGPDEVGATLRGLSARTEEVRFPRATIVRRTGTARRRTHTLVGVALGLATVAAAGTVVGAGPGVSAVLASARGADAPARVAPETHLAAAALLAPEQLAGLAAGATFSTVATTDNTVGEGLNLPCQSTRFADTKGHDALVRTFSSTAKPAASAVQVVERSTDATSAHTAYGATLAWFSDCADQRVQLLASYSLTGAGDEAALVVLRDWAAPVTTYTVAVARTGSIVTSLSRSVGDSVGPELPPFVSAVGGSVSSLCKEDGGGACATTPRKTLAAPAPGPSAHGMLQSVDLPPVRGVDQPWVATAPVPARANPAATTCDRAVFAGIPWSATRTFLVPEARLPARFGLSETVGRFKDEAAAKRFVSDIQKRMGSCEKRDLSATVQPLARSRSATSEITSWRFTAAISDQAEVDYYVSLVRRGAVVAQIGFVPVEKASFGTDAFEDLAARALARLENLPPT</sequence>
<dbReference type="RefSeq" id="WP_120060484.1">
    <property type="nucleotide sequence ID" value="NZ_QYRP01000002.1"/>
</dbReference>
<dbReference type="SUPFAM" id="SSF88659">
    <property type="entry name" value="Sigma3 and sigma4 domains of RNA polymerase sigma factors"/>
    <property type="match status" value="1"/>
</dbReference>
<keyword evidence="4" id="KW-0804">Transcription</keyword>
<dbReference type="AlphaFoldDB" id="A0A3A5H770"/>
<proteinExistence type="inferred from homology"/>
<name>A0A3A5H770_9ACTN</name>
<keyword evidence="2" id="KW-0805">Transcription regulation</keyword>
<keyword evidence="7" id="KW-1185">Reference proteome</keyword>
<evidence type="ECO:0000256" key="4">
    <source>
        <dbReference type="ARBA" id="ARBA00023163"/>
    </source>
</evidence>
<comment type="similarity">
    <text evidence="1">Belongs to the sigma-70 factor family. ECF subfamily.</text>
</comment>
<organism evidence="6 7">
    <name type="scientific">Nocardioides cavernaquae</name>
    <dbReference type="NCBI Taxonomy" id="2321396"/>
    <lineage>
        <taxon>Bacteria</taxon>
        <taxon>Bacillati</taxon>
        <taxon>Actinomycetota</taxon>
        <taxon>Actinomycetes</taxon>
        <taxon>Propionibacteriales</taxon>
        <taxon>Nocardioidaceae</taxon>
        <taxon>Nocardioides</taxon>
    </lineage>
</organism>
<reference evidence="7" key="1">
    <citation type="submission" date="2018-09" db="EMBL/GenBank/DDBJ databases">
        <authorList>
            <person name="Zhu H."/>
        </authorList>
    </citation>
    <scope>NUCLEOTIDE SEQUENCE [LARGE SCALE GENOMIC DNA]</scope>
    <source>
        <strain evidence="7">K1W22B-1</strain>
    </source>
</reference>
<gene>
    <name evidence="6" type="ORF">D4739_10010</name>
</gene>
<dbReference type="Proteomes" id="UP000276542">
    <property type="component" value="Unassembled WGS sequence"/>
</dbReference>
<dbReference type="GO" id="GO:0016987">
    <property type="term" value="F:sigma factor activity"/>
    <property type="evidence" value="ECO:0007669"/>
    <property type="project" value="UniProtKB-KW"/>
</dbReference>
<dbReference type="InterPro" id="IPR013249">
    <property type="entry name" value="RNA_pol_sigma70_r4_t2"/>
</dbReference>
<evidence type="ECO:0000256" key="3">
    <source>
        <dbReference type="ARBA" id="ARBA00023082"/>
    </source>
</evidence>
<dbReference type="OrthoDB" id="3765654at2"/>
<dbReference type="Gene3D" id="1.20.140.160">
    <property type="match status" value="1"/>
</dbReference>
<dbReference type="InterPro" id="IPR038232">
    <property type="entry name" value="PknH-like_Extracell_sf"/>
</dbReference>
<comment type="caution">
    <text evidence="6">The sequence shown here is derived from an EMBL/GenBank/DDBJ whole genome shotgun (WGS) entry which is preliminary data.</text>
</comment>
<evidence type="ECO:0000259" key="5">
    <source>
        <dbReference type="Pfam" id="PF08281"/>
    </source>
</evidence>
<protein>
    <recommendedName>
        <fullName evidence="5">RNA polymerase sigma factor 70 region 4 type 2 domain-containing protein</fullName>
    </recommendedName>
</protein>
<feature type="domain" description="RNA polymerase sigma factor 70 region 4 type 2" evidence="5">
    <location>
        <begin position="89"/>
        <end position="136"/>
    </location>
</feature>
<evidence type="ECO:0000256" key="1">
    <source>
        <dbReference type="ARBA" id="ARBA00010641"/>
    </source>
</evidence>
<evidence type="ECO:0000256" key="2">
    <source>
        <dbReference type="ARBA" id="ARBA00023015"/>
    </source>
</evidence>
<evidence type="ECO:0000313" key="6">
    <source>
        <dbReference type="EMBL" id="RJS46513.1"/>
    </source>
</evidence>
<dbReference type="Pfam" id="PF08281">
    <property type="entry name" value="Sigma70_r4_2"/>
    <property type="match status" value="1"/>
</dbReference>
<dbReference type="InterPro" id="IPR013325">
    <property type="entry name" value="RNA_pol_sigma_r2"/>
</dbReference>
<keyword evidence="3" id="KW-0731">Sigma factor</keyword>
<dbReference type="GO" id="GO:0006352">
    <property type="term" value="P:DNA-templated transcription initiation"/>
    <property type="evidence" value="ECO:0007669"/>
    <property type="project" value="InterPro"/>
</dbReference>
<dbReference type="GO" id="GO:0003677">
    <property type="term" value="F:DNA binding"/>
    <property type="evidence" value="ECO:0007669"/>
    <property type="project" value="InterPro"/>
</dbReference>
<accession>A0A3A5H770</accession>
<dbReference type="SUPFAM" id="SSF88946">
    <property type="entry name" value="Sigma2 domain of RNA polymerase sigma factors"/>
    <property type="match status" value="1"/>
</dbReference>
<dbReference type="InterPro" id="IPR013324">
    <property type="entry name" value="RNA_pol_sigma_r3/r4-like"/>
</dbReference>
<dbReference type="EMBL" id="QYRP01000002">
    <property type="protein sequence ID" value="RJS46513.1"/>
    <property type="molecule type" value="Genomic_DNA"/>
</dbReference>
<dbReference type="Gene3D" id="3.40.1000.70">
    <property type="entry name" value="PknH-like extracellular domain"/>
    <property type="match status" value="1"/>
</dbReference>
<evidence type="ECO:0000313" key="7">
    <source>
        <dbReference type="Proteomes" id="UP000276542"/>
    </source>
</evidence>